<accession>A0A370K6I8</accession>
<comment type="caution">
    <text evidence="2">The sequence shown here is derived from an EMBL/GenBank/DDBJ whole genome shotgun (WGS) entry which is preliminary data.</text>
</comment>
<gene>
    <name evidence="2" type="ORF">DVT68_15165</name>
</gene>
<organism evidence="2 3">
    <name type="scientific">Dyella solisilvae</name>
    <dbReference type="NCBI Taxonomy" id="1920168"/>
    <lineage>
        <taxon>Bacteria</taxon>
        <taxon>Pseudomonadati</taxon>
        <taxon>Pseudomonadota</taxon>
        <taxon>Gammaproteobacteria</taxon>
        <taxon>Lysobacterales</taxon>
        <taxon>Rhodanobacteraceae</taxon>
        <taxon>Dyella</taxon>
    </lineage>
</organism>
<dbReference type="InterPro" id="IPR000182">
    <property type="entry name" value="GNAT_dom"/>
</dbReference>
<keyword evidence="2" id="KW-0808">Transferase</keyword>
<feature type="domain" description="N-acetyltransferase" evidence="1">
    <location>
        <begin position="7"/>
        <end position="148"/>
    </location>
</feature>
<evidence type="ECO:0000259" key="1">
    <source>
        <dbReference type="PROSITE" id="PS51186"/>
    </source>
</evidence>
<dbReference type="OrthoDB" id="9799601at2"/>
<protein>
    <submittedName>
        <fullName evidence="2">GNAT family N-acetyltransferase</fullName>
    </submittedName>
</protein>
<dbReference type="PROSITE" id="PS51186">
    <property type="entry name" value="GNAT"/>
    <property type="match status" value="1"/>
</dbReference>
<dbReference type="GO" id="GO:0016747">
    <property type="term" value="F:acyltransferase activity, transferring groups other than amino-acyl groups"/>
    <property type="evidence" value="ECO:0007669"/>
    <property type="project" value="InterPro"/>
</dbReference>
<dbReference type="AlphaFoldDB" id="A0A370K6I8"/>
<dbReference type="Proteomes" id="UP000254711">
    <property type="component" value="Unassembled WGS sequence"/>
</dbReference>
<keyword evidence="3" id="KW-1185">Reference proteome</keyword>
<dbReference type="Gene3D" id="3.40.630.30">
    <property type="match status" value="1"/>
</dbReference>
<dbReference type="Pfam" id="PF00583">
    <property type="entry name" value="Acetyltransf_1"/>
    <property type="match status" value="1"/>
</dbReference>
<dbReference type="CDD" id="cd04301">
    <property type="entry name" value="NAT_SF"/>
    <property type="match status" value="1"/>
</dbReference>
<dbReference type="SUPFAM" id="SSF55729">
    <property type="entry name" value="Acyl-CoA N-acyltransferases (Nat)"/>
    <property type="match status" value="1"/>
</dbReference>
<sequence length="148" mass="16535">MTTPSGEIFLVESAGEVASCFQAFHALRPHLTEAAFLSQVERQRAQGYRIVGWRRDGRVCSAAGFRLAEFLAWGKVLYIDDLTTLPGETGNGYAGALLDWLITHAQEQRCDAVHLDTGYARHIAHRLYLRKGFQLSSHHMALNLADLH</sequence>
<evidence type="ECO:0000313" key="2">
    <source>
        <dbReference type="EMBL" id="RDI97630.1"/>
    </source>
</evidence>
<dbReference type="EMBL" id="QQSY01000004">
    <property type="protein sequence ID" value="RDI97630.1"/>
    <property type="molecule type" value="Genomic_DNA"/>
</dbReference>
<name>A0A370K6I8_9GAMM</name>
<reference evidence="2 3" key="1">
    <citation type="submission" date="2018-07" db="EMBL/GenBank/DDBJ databases">
        <title>Dyella solisilvae sp. nov., isolated from the pine and broad-leaved mixed forest soil.</title>
        <authorList>
            <person name="Gao Z."/>
            <person name="Qiu L."/>
        </authorList>
    </citation>
    <scope>NUCLEOTIDE SEQUENCE [LARGE SCALE GENOMIC DNA]</scope>
    <source>
        <strain evidence="2 3">DHG54</strain>
    </source>
</reference>
<dbReference type="RefSeq" id="WP_114825948.1">
    <property type="nucleotide sequence ID" value="NZ_QQSY01000004.1"/>
</dbReference>
<proteinExistence type="predicted"/>
<dbReference type="InterPro" id="IPR016181">
    <property type="entry name" value="Acyl_CoA_acyltransferase"/>
</dbReference>
<evidence type="ECO:0000313" key="3">
    <source>
        <dbReference type="Proteomes" id="UP000254711"/>
    </source>
</evidence>